<accession>A0A6S7FMP5</accession>
<keyword evidence="3 5" id="KW-1133">Transmembrane helix</keyword>
<feature type="transmembrane region" description="Helical" evidence="5">
    <location>
        <begin position="12"/>
        <end position="34"/>
    </location>
</feature>
<evidence type="ECO:0000256" key="2">
    <source>
        <dbReference type="ARBA" id="ARBA00022692"/>
    </source>
</evidence>
<feature type="transmembrane region" description="Helical" evidence="5">
    <location>
        <begin position="54"/>
        <end position="72"/>
    </location>
</feature>
<dbReference type="Pfam" id="PF07681">
    <property type="entry name" value="DoxX"/>
    <property type="match status" value="1"/>
</dbReference>
<protein>
    <recommendedName>
        <fullName evidence="8">DoxX family protein</fullName>
    </recommendedName>
</protein>
<feature type="transmembrane region" description="Helical" evidence="5">
    <location>
        <begin position="77"/>
        <end position="98"/>
    </location>
</feature>
<keyword evidence="4 5" id="KW-0472">Membrane</keyword>
<dbReference type="GO" id="GO:0016020">
    <property type="term" value="C:membrane"/>
    <property type="evidence" value="ECO:0007669"/>
    <property type="project" value="UniProtKB-SubCell"/>
</dbReference>
<evidence type="ECO:0000256" key="4">
    <source>
        <dbReference type="ARBA" id="ARBA00023136"/>
    </source>
</evidence>
<evidence type="ECO:0000313" key="6">
    <source>
        <dbReference type="EMBL" id="CAB3939972.1"/>
    </source>
</evidence>
<dbReference type="Proteomes" id="UP000494183">
    <property type="component" value="Unassembled WGS sequence"/>
</dbReference>
<organism evidence="6 7">
    <name type="scientific">Achromobacter insolitus</name>
    <dbReference type="NCBI Taxonomy" id="217204"/>
    <lineage>
        <taxon>Bacteria</taxon>
        <taxon>Pseudomonadati</taxon>
        <taxon>Pseudomonadota</taxon>
        <taxon>Betaproteobacteria</taxon>
        <taxon>Burkholderiales</taxon>
        <taxon>Alcaligenaceae</taxon>
        <taxon>Achromobacter</taxon>
    </lineage>
</organism>
<name>A0A6S7FMP5_9BURK</name>
<gene>
    <name evidence="6" type="ORF">LMG6000_06349</name>
</gene>
<proteinExistence type="predicted"/>
<evidence type="ECO:0000313" key="7">
    <source>
        <dbReference type="Proteomes" id="UP000494183"/>
    </source>
</evidence>
<evidence type="ECO:0008006" key="8">
    <source>
        <dbReference type="Google" id="ProtNLM"/>
    </source>
</evidence>
<evidence type="ECO:0000256" key="1">
    <source>
        <dbReference type="ARBA" id="ARBA00004141"/>
    </source>
</evidence>
<feature type="transmembrane region" description="Helical" evidence="5">
    <location>
        <begin position="110"/>
        <end position="131"/>
    </location>
</feature>
<sequence>MRNIVDSILGSRWLWLVARVLLAVVFLSSGLAKLIDFEGGLAEMRGAGLSPEGLFNIATIVTMLGGSALLLLDRLLWVGAGALGFFLFLTIVVVHRFWALPEAEAMPALYVALEHISLIGGLIAASIAGHLHKRLRSGK</sequence>
<evidence type="ECO:0000256" key="3">
    <source>
        <dbReference type="ARBA" id="ARBA00022989"/>
    </source>
</evidence>
<dbReference type="EMBL" id="CADILH010000016">
    <property type="protein sequence ID" value="CAB3939972.1"/>
    <property type="molecule type" value="Genomic_DNA"/>
</dbReference>
<dbReference type="RefSeq" id="WP_011489345.1">
    <property type="nucleotide sequence ID" value="NZ_CADILH010000016.1"/>
</dbReference>
<evidence type="ECO:0000256" key="5">
    <source>
        <dbReference type="SAM" id="Phobius"/>
    </source>
</evidence>
<comment type="subcellular location">
    <subcellularLocation>
        <location evidence="1">Membrane</location>
        <topology evidence="1">Multi-pass membrane protein</topology>
    </subcellularLocation>
</comment>
<reference evidence="6 7" key="1">
    <citation type="submission" date="2020-04" db="EMBL/GenBank/DDBJ databases">
        <authorList>
            <person name="De Canck E."/>
        </authorList>
    </citation>
    <scope>NUCLEOTIDE SEQUENCE [LARGE SCALE GENOMIC DNA]</scope>
    <source>
        <strain evidence="6 7">LMG 6000</strain>
    </source>
</reference>
<dbReference type="AlphaFoldDB" id="A0A6S7FMP5"/>
<keyword evidence="2 5" id="KW-0812">Transmembrane</keyword>
<keyword evidence="7" id="KW-1185">Reference proteome</keyword>
<dbReference type="InterPro" id="IPR032808">
    <property type="entry name" value="DoxX"/>
</dbReference>